<name>A0A5D2B9N4_GOSDA</name>
<dbReference type="GO" id="GO:0010258">
    <property type="term" value="P:NADH dehydrogenase complex (plastoquinone) assembly"/>
    <property type="evidence" value="ECO:0007669"/>
    <property type="project" value="InterPro"/>
</dbReference>
<dbReference type="AlphaFoldDB" id="A0A5D2B9N4"/>
<proteinExistence type="predicted"/>
<dbReference type="InterPro" id="IPR021495">
    <property type="entry name" value="CRR42-like"/>
</dbReference>
<protein>
    <submittedName>
        <fullName evidence="1">Uncharacterized protein</fullName>
    </submittedName>
</protein>
<accession>A0A5D2B9N4</accession>
<evidence type="ECO:0000313" key="1">
    <source>
        <dbReference type="EMBL" id="TYG53669.1"/>
    </source>
</evidence>
<dbReference type="Pfam" id="PF11347">
    <property type="entry name" value="CRR42-like"/>
    <property type="match status" value="1"/>
</dbReference>
<evidence type="ECO:0000313" key="2">
    <source>
        <dbReference type="Proteomes" id="UP000323506"/>
    </source>
</evidence>
<organism evidence="1 2">
    <name type="scientific">Gossypium darwinii</name>
    <name type="common">Darwin's cotton</name>
    <name type="synonym">Gossypium barbadense var. darwinii</name>
    <dbReference type="NCBI Taxonomy" id="34276"/>
    <lineage>
        <taxon>Eukaryota</taxon>
        <taxon>Viridiplantae</taxon>
        <taxon>Streptophyta</taxon>
        <taxon>Embryophyta</taxon>
        <taxon>Tracheophyta</taxon>
        <taxon>Spermatophyta</taxon>
        <taxon>Magnoliopsida</taxon>
        <taxon>eudicotyledons</taxon>
        <taxon>Gunneridae</taxon>
        <taxon>Pentapetalae</taxon>
        <taxon>rosids</taxon>
        <taxon>malvids</taxon>
        <taxon>Malvales</taxon>
        <taxon>Malvaceae</taxon>
        <taxon>Malvoideae</taxon>
        <taxon>Gossypium</taxon>
    </lineage>
</organism>
<dbReference type="PANTHER" id="PTHR36799:SF2">
    <property type="entry name" value="PROTEIN CHLORORESPIRATORY REDUCTION 42, CHLOROPLASTIC"/>
    <property type="match status" value="1"/>
</dbReference>
<dbReference type="EMBL" id="CM017709">
    <property type="protein sequence ID" value="TYG53669.1"/>
    <property type="molecule type" value="Genomic_DNA"/>
</dbReference>
<dbReference type="Proteomes" id="UP000323506">
    <property type="component" value="Chromosome D09"/>
</dbReference>
<dbReference type="PANTHER" id="PTHR36799">
    <property type="match status" value="1"/>
</dbReference>
<gene>
    <name evidence="1" type="ORF">ES288_D09G128000v1</name>
</gene>
<keyword evidence="2" id="KW-1185">Reference proteome</keyword>
<reference evidence="1 2" key="1">
    <citation type="submission" date="2019-06" db="EMBL/GenBank/DDBJ databases">
        <title>WGS assembly of Gossypium darwinii.</title>
        <authorList>
            <person name="Chen Z.J."/>
            <person name="Sreedasyam A."/>
            <person name="Ando A."/>
            <person name="Song Q."/>
            <person name="De L."/>
            <person name="Hulse-Kemp A."/>
            <person name="Ding M."/>
            <person name="Ye W."/>
            <person name="Kirkbride R."/>
            <person name="Jenkins J."/>
            <person name="Plott C."/>
            <person name="Lovell J."/>
            <person name="Lin Y.-M."/>
            <person name="Vaughn R."/>
            <person name="Liu B."/>
            <person name="Li W."/>
            <person name="Simpson S."/>
            <person name="Scheffler B."/>
            <person name="Saski C."/>
            <person name="Grover C."/>
            <person name="Hu G."/>
            <person name="Conover J."/>
            <person name="Carlson J."/>
            <person name="Shu S."/>
            <person name="Boston L."/>
            <person name="Williams M."/>
            <person name="Peterson D."/>
            <person name="Mcgee K."/>
            <person name="Jones D."/>
            <person name="Wendel J."/>
            <person name="Stelly D."/>
            <person name="Grimwood J."/>
            <person name="Schmutz J."/>
        </authorList>
    </citation>
    <scope>NUCLEOTIDE SEQUENCE [LARGE SCALE GENOMIC DNA]</scope>
    <source>
        <strain evidence="1">1808015.09</strain>
    </source>
</reference>
<sequence>MVHPVRCKSPSIDLNRSSSLKIGSPIIVVEAPMMIKTVALVPYLRVDFDLIKLGDVGKGHSTNKGPFP</sequence>